<dbReference type="Proteomes" id="UP000481252">
    <property type="component" value="Unassembled WGS sequence"/>
</dbReference>
<comment type="caution">
    <text evidence="2">The sequence shown here is derived from an EMBL/GenBank/DDBJ whole genome shotgun (WGS) entry which is preliminary data.</text>
</comment>
<reference evidence="2 3" key="1">
    <citation type="submission" date="2020-02" db="EMBL/GenBank/DDBJ databases">
        <title>Genome sequence of the type strain CGMCC 1.15528 of Mesorhizobium zhangyense.</title>
        <authorList>
            <person name="Gao J."/>
            <person name="Sun J."/>
        </authorList>
    </citation>
    <scope>NUCLEOTIDE SEQUENCE [LARGE SCALE GENOMIC DNA]</scope>
    <source>
        <strain evidence="2 3">CGMCC 1.15528</strain>
    </source>
</reference>
<name>A0A7C9VB04_9HYPH</name>
<dbReference type="SUPFAM" id="SSF54427">
    <property type="entry name" value="NTF2-like"/>
    <property type="match status" value="1"/>
</dbReference>
<evidence type="ECO:0000259" key="1">
    <source>
        <dbReference type="Pfam" id="PF13474"/>
    </source>
</evidence>
<dbReference type="Gene3D" id="3.10.450.50">
    <property type="match status" value="1"/>
</dbReference>
<gene>
    <name evidence="2" type="ORF">G6N74_03220</name>
</gene>
<proteinExistence type="predicted"/>
<sequence>MSINTDRKEIRAVMDAIRRAHHDKNAAQVIAQYDPEALIFDLAPPLDHQPDIDGLSAWFDTWQGPVEIAAHDFEITIDGDIAFCHGFYRTSATTKEGGELAVFWSRATVCLKRANGVWKIAHEHTSVPFYMDGSFRAAIDLEPKSKEDAA</sequence>
<keyword evidence="3" id="KW-1185">Reference proteome</keyword>
<evidence type="ECO:0000313" key="3">
    <source>
        <dbReference type="Proteomes" id="UP000481252"/>
    </source>
</evidence>
<dbReference type="Pfam" id="PF13474">
    <property type="entry name" value="SnoaL_3"/>
    <property type="match status" value="1"/>
</dbReference>
<dbReference type="EMBL" id="JAAKZG010000001">
    <property type="protein sequence ID" value="NGN40068.1"/>
    <property type="molecule type" value="Genomic_DNA"/>
</dbReference>
<dbReference type="InterPro" id="IPR032710">
    <property type="entry name" value="NTF2-like_dom_sf"/>
</dbReference>
<feature type="domain" description="SnoaL-like" evidence="1">
    <location>
        <begin position="10"/>
        <end position="129"/>
    </location>
</feature>
<protein>
    <submittedName>
        <fullName evidence="2">SnoaL-like domain-containing protein</fullName>
    </submittedName>
</protein>
<dbReference type="InterPro" id="IPR037401">
    <property type="entry name" value="SnoaL-like"/>
</dbReference>
<dbReference type="AlphaFoldDB" id="A0A7C9VB04"/>
<dbReference type="RefSeq" id="WP_165114193.1">
    <property type="nucleotide sequence ID" value="NZ_JAAKZG010000001.1"/>
</dbReference>
<accession>A0A7C9VB04</accession>
<evidence type="ECO:0000313" key="2">
    <source>
        <dbReference type="EMBL" id="NGN40068.1"/>
    </source>
</evidence>
<organism evidence="2 3">
    <name type="scientific">Mesorhizobium zhangyense</name>
    <dbReference type="NCBI Taxonomy" id="1776730"/>
    <lineage>
        <taxon>Bacteria</taxon>
        <taxon>Pseudomonadati</taxon>
        <taxon>Pseudomonadota</taxon>
        <taxon>Alphaproteobacteria</taxon>
        <taxon>Hyphomicrobiales</taxon>
        <taxon>Phyllobacteriaceae</taxon>
        <taxon>Mesorhizobium</taxon>
    </lineage>
</organism>